<sequence>MNNLLALLANFALHVAANTASQASRPNIVLLLSDDQDRRLGSTDFQGVLQRELVTKGTEFINHHVTVAQCCPSRTSLFRGQAAHNTNVTHVQAPGLWGWQLSLGDNSGNYDKFVLSGENNDYLPFWLKSAGYHIGKFLNGYTVLNYNTTPKGWDHTDCLVDPYTYAYNTVVMSQNGERPVLYSGYHQSDVIRAKALARLDYLTSNSTSGQHQPFFLEIAPTAPHVAQQGDAGIANPVPLSRHLNDFPNATAPRVPNFHPPDPIQSLRSNWVGSLPALNESQIAYADEQFRARIRSLQGVDEILEDVIALLDSRGQLDNTFIIFTSDNGYHIGTHRAVAGKALPYAEDTNVPFVVRGPGVPANVKSRIPGAHLDLAPTFLNIAGVSQDNWPRFFDGRSLLRQWQGQPEQGTIGKELLNVEFWGGCHFEAPPFTSYPENSYKTLRIIDEADNSWLYAKWCSGDEELYDTSNDPYELQNLAVTRVNDTETRRLINRLNALLMVTKSCSEETCRNPWSILRPPATSNTTTVFDNLNDAMNPAHDAFFAGFPRIAFKECMTYQYVPNEEPFYPASSAALQEQYRLPTDNFVSVAPESFLAPSNDKLAGAWDQRHATLNTIMLSARQLRDDELVP</sequence>
<comment type="similarity">
    <text evidence="1">Belongs to the sulfatase family.</text>
</comment>
<gene>
    <name evidence="4" type="ORF">N8I77_013208</name>
</gene>
<evidence type="ECO:0000313" key="4">
    <source>
        <dbReference type="EMBL" id="KAK2596312.1"/>
    </source>
</evidence>
<organism evidence="4 5">
    <name type="scientific">Phomopsis amygdali</name>
    <name type="common">Fusicoccum amygdali</name>
    <dbReference type="NCBI Taxonomy" id="1214568"/>
    <lineage>
        <taxon>Eukaryota</taxon>
        <taxon>Fungi</taxon>
        <taxon>Dikarya</taxon>
        <taxon>Ascomycota</taxon>
        <taxon>Pezizomycotina</taxon>
        <taxon>Sordariomycetes</taxon>
        <taxon>Sordariomycetidae</taxon>
        <taxon>Diaporthales</taxon>
        <taxon>Diaporthaceae</taxon>
        <taxon>Diaporthe</taxon>
    </lineage>
</organism>
<feature type="signal peptide" evidence="2">
    <location>
        <begin position="1"/>
        <end position="17"/>
    </location>
</feature>
<keyword evidence="2" id="KW-0732">Signal</keyword>
<feature type="chain" id="PRO_5041949767" description="Sulfatase N-terminal domain-containing protein" evidence="2">
    <location>
        <begin position="18"/>
        <end position="629"/>
    </location>
</feature>
<dbReference type="EMBL" id="JAUJFL010000011">
    <property type="protein sequence ID" value="KAK2596312.1"/>
    <property type="molecule type" value="Genomic_DNA"/>
</dbReference>
<dbReference type="AlphaFoldDB" id="A0AAD9S1P3"/>
<dbReference type="PANTHER" id="PTHR43108">
    <property type="entry name" value="N-ACETYLGLUCOSAMINE-6-SULFATASE FAMILY MEMBER"/>
    <property type="match status" value="1"/>
</dbReference>
<evidence type="ECO:0000259" key="3">
    <source>
        <dbReference type="Pfam" id="PF00884"/>
    </source>
</evidence>
<reference evidence="4" key="1">
    <citation type="submission" date="2023-06" db="EMBL/GenBank/DDBJ databases">
        <authorList>
            <person name="Noh H."/>
        </authorList>
    </citation>
    <scope>NUCLEOTIDE SEQUENCE</scope>
    <source>
        <strain evidence="4">DUCC20226</strain>
    </source>
</reference>
<comment type="caution">
    <text evidence="4">The sequence shown here is derived from an EMBL/GenBank/DDBJ whole genome shotgun (WGS) entry which is preliminary data.</text>
</comment>
<proteinExistence type="inferred from homology"/>
<dbReference type="SUPFAM" id="SSF53649">
    <property type="entry name" value="Alkaline phosphatase-like"/>
    <property type="match status" value="1"/>
</dbReference>
<dbReference type="Gene3D" id="3.40.720.10">
    <property type="entry name" value="Alkaline Phosphatase, subunit A"/>
    <property type="match status" value="1"/>
</dbReference>
<dbReference type="InterPro" id="IPR000917">
    <property type="entry name" value="Sulfatase_N"/>
</dbReference>
<dbReference type="Proteomes" id="UP001265746">
    <property type="component" value="Unassembled WGS sequence"/>
</dbReference>
<feature type="domain" description="Sulfatase N-terminal" evidence="3">
    <location>
        <begin position="26"/>
        <end position="384"/>
    </location>
</feature>
<dbReference type="GO" id="GO:0005539">
    <property type="term" value="F:glycosaminoglycan binding"/>
    <property type="evidence" value="ECO:0007669"/>
    <property type="project" value="TreeGrafter"/>
</dbReference>
<protein>
    <recommendedName>
        <fullName evidence="3">Sulfatase N-terminal domain-containing protein</fullName>
    </recommendedName>
</protein>
<accession>A0AAD9S1P3</accession>
<dbReference type="Pfam" id="PF00884">
    <property type="entry name" value="Sulfatase"/>
    <property type="match status" value="1"/>
</dbReference>
<evidence type="ECO:0000256" key="1">
    <source>
        <dbReference type="ARBA" id="ARBA00008779"/>
    </source>
</evidence>
<dbReference type="InterPro" id="IPR017850">
    <property type="entry name" value="Alkaline_phosphatase_core_sf"/>
</dbReference>
<evidence type="ECO:0000256" key="2">
    <source>
        <dbReference type="SAM" id="SignalP"/>
    </source>
</evidence>
<keyword evidence="5" id="KW-1185">Reference proteome</keyword>
<name>A0AAD9S1P3_PHOAM</name>
<dbReference type="PANTHER" id="PTHR43108:SF8">
    <property type="entry name" value="SD21168P"/>
    <property type="match status" value="1"/>
</dbReference>
<dbReference type="GO" id="GO:0008449">
    <property type="term" value="F:N-acetylglucosamine-6-sulfatase activity"/>
    <property type="evidence" value="ECO:0007669"/>
    <property type="project" value="TreeGrafter"/>
</dbReference>
<dbReference type="CDD" id="cd16147">
    <property type="entry name" value="G6S"/>
    <property type="match status" value="1"/>
</dbReference>
<evidence type="ECO:0000313" key="5">
    <source>
        <dbReference type="Proteomes" id="UP001265746"/>
    </source>
</evidence>